<dbReference type="Gene3D" id="3.40.720.10">
    <property type="entry name" value="Alkaline Phosphatase, subunit A"/>
    <property type="match status" value="1"/>
</dbReference>
<accession>A0A1W1DCC4</accession>
<dbReference type="Gene3D" id="3.40.1450.10">
    <property type="entry name" value="BPG-independent phosphoglycerate mutase, domain B"/>
    <property type="match status" value="1"/>
</dbReference>
<feature type="domain" description="Metalloenzyme" evidence="11">
    <location>
        <begin position="9"/>
        <end position="498"/>
    </location>
</feature>
<keyword evidence="7" id="KW-0324">Glycolysis</keyword>
<dbReference type="Pfam" id="PF01676">
    <property type="entry name" value="Metalloenzyme"/>
    <property type="match status" value="1"/>
</dbReference>
<dbReference type="HAMAP" id="MF_01038">
    <property type="entry name" value="GpmI"/>
    <property type="match status" value="1"/>
</dbReference>
<dbReference type="InterPro" id="IPR005995">
    <property type="entry name" value="Pgm_bpd_ind"/>
</dbReference>
<evidence type="ECO:0000256" key="5">
    <source>
        <dbReference type="ARBA" id="ARBA00012026"/>
    </source>
</evidence>
<dbReference type="UniPathway" id="UPA00109">
    <property type="reaction ID" value="UER00186"/>
</dbReference>
<dbReference type="InterPro" id="IPR006124">
    <property type="entry name" value="Metalloenzyme"/>
</dbReference>
<evidence type="ECO:0000256" key="7">
    <source>
        <dbReference type="ARBA" id="ARBA00023152"/>
    </source>
</evidence>
<comment type="cofactor">
    <cofactor evidence="2">
        <name>Mn(2+)</name>
        <dbReference type="ChEBI" id="CHEBI:29035"/>
    </cofactor>
</comment>
<dbReference type="SUPFAM" id="SSF53649">
    <property type="entry name" value="Alkaline phosphatase-like"/>
    <property type="match status" value="1"/>
</dbReference>
<dbReference type="SUPFAM" id="SSF64158">
    <property type="entry name" value="2,3-Bisphosphoglycerate-independent phosphoglycerate mutase, substrate-binding domain"/>
    <property type="match status" value="1"/>
</dbReference>
<dbReference type="GO" id="GO:0030145">
    <property type="term" value="F:manganese ion binding"/>
    <property type="evidence" value="ECO:0007669"/>
    <property type="project" value="InterPro"/>
</dbReference>
<evidence type="ECO:0000256" key="10">
    <source>
        <dbReference type="ARBA" id="ARBA00071648"/>
    </source>
</evidence>
<dbReference type="InterPro" id="IPR011258">
    <property type="entry name" value="BPG-indep_PGM_N"/>
</dbReference>
<evidence type="ECO:0000313" key="13">
    <source>
        <dbReference type="EMBL" id="SFV78708.1"/>
    </source>
</evidence>
<dbReference type="FunFam" id="3.40.1450.10:FF:000001">
    <property type="entry name" value="2,3-bisphosphoglycerate-independent phosphoglycerate mutase"/>
    <property type="match status" value="1"/>
</dbReference>
<evidence type="ECO:0000256" key="9">
    <source>
        <dbReference type="ARBA" id="ARBA00023235"/>
    </source>
</evidence>
<evidence type="ECO:0000259" key="11">
    <source>
        <dbReference type="Pfam" id="PF01676"/>
    </source>
</evidence>
<gene>
    <name evidence="13" type="ORF">MNB_SUP05-11-439</name>
</gene>
<dbReference type="GO" id="GO:0005829">
    <property type="term" value="C:cytosol"/>
    <property type="evidence" value="ECO:0007669"/>
    <property type="project" value="TreeGrafter"/>
</dbReference>
<dbReference type="EMBL" id="FPHS01000012">
    <property type="protein sequence ID" value="SFV78708.1"/>
    <property type="molecule type" value="Genomic_DNA"/>
</dbReference>
<comment type="pathway">
    <text evidence="3">Carbohydrate degradation; glycolysis; pyruvate from D-glyceraldehyde 3-phosphate: step 3/5.</text>
</comment>
<feature type="domain" description="BPG-independent PGAM N-terminal" evidence="12">
    <location>
        <begin position="84"/>
        <end position="296"/>
    </location>
</feature>
<evidence type="ECO:0000256" key="4">
    <source>
        <dbReference type="ARBA" id="ARBA00008819"/>
    </source>
</evidence>
<dbReference type="InterPro" id="IPR036646">
    <property type="entry name" value="PGAM_B_sf"/>
</dbReference>
<protein>
    <recommendedName>
        <fullName evidence="10">2,3-bisphosphoglycerate-independent phosphoglycerate mutase</fullName>
        <ecNumber evidence="5">5.4.2.12</ecNumber>
    </recommendedName>
</protein>
<evidence type="ECO:0000256" key="8">
    <source>
        <dbReference type="ARBA" id="ARBA00023211"/>
    </source>
</evidence>
<dbReference type="AlphaFoldDB" id="A0A1W1DCC4"/>
<dbReference type="InterPro" id="IPR017850">
    <property type="entry name" value="Alkaline_phosphatase_core_sf"/>
</dbReference>
<organism evidence="13">
    <name type="scientific">hydrothermal vent metagenome</name>
    <dbReference type="NCBI Taxonomy" id="652676"/>
    <lineage>
        <taxon>unclassified sequences</taxon>
        <taxon>metagenomes</taxon>
        <taxon>ecological metagenomes</taxon>
    </lineage>
</organism>
<dbReference type="Pfam" id="PF06415">
    <property type="entry name" value="iPGM_N"/>
    <property type="match status" value="1"/>
</dbReference>
<name>A0A1W1DCC4_9ZZZZ</name>
<dbReference type="NCBIfam" id="TIGR01307">
    <property type="entry name" value="pgm_bpd_ind"/>
    <property type="match status" value="1"/>
</dbReference>
<evidence type="ECO:0000256" key="1">
    <source>
        <dbReference type="ARBA" id="ARBA00000370"/>
    </source>
</evidence>
<sequence length="512" mass="56967">MIAKKQTKLLIILDGWGHSDVVENNAIAQAETPIWDKLNEQFPHSLISTSGKEVGLPGEQMGNSEVGHLNLGAGRVVKQDFTRIHNEIGNGDFFRNPILRNSLDYANDNNKAVHIMGLLSDGGVHSHEEQIHAMLEMAKERDCKEVYLHIFADGRDCGQKSAKKYIQTLEDKINEIGVGEIVSVIGRYFSMDRDNRWARVRCAYELIAKGKGKFLAKSAIDAIDMAYERGETDEFVQSTVIKAPTKINKGDVLIFMNYRADRARQITQAFFDENFQGFSRGTFVPTQFVCLTQYKKDFNLPVAYPSAKLNNVLGKYLSNLGMTQLRIAETEKYAHVTFFLNGGVERPFYGEDRVLIPSPDVATYDLKPEMSAFELTDELVEHIESQKYDLIICNFANTDMVGHSGKLDAAIKAVEAVDACLGIVYQAMHEINGEMLITADHGNVEQMVNPETGEVHTAHTNNLVPLLFVSTRAATIAEPGTGSLSDIAPTLLTMMDVEQPDEMTGTSLLTFE</sequence>
<keyword evidence="8" id="KW-0464">Manganese</keyword>
<keyword evidence="9 13" id="KW-0413">Isomerase</keyword>
<keyword evidence="6" id="KW-0479">Metal-binding</keyword>
<dbReference type="EC" id="5.4.2.12" evidence="5"/>
<dbReference type="GO" id="GO:0006007">
    <property type="term" value="P:glucose catabolic process"/>
    <property type="evidence" value="ECO:0007669"/>
    <property type="project" value="InterPro"/>
</dbReference>
<evidence type="ECO:0000259" key="12">
    <source>
        <dbReference type="Pfam" id="PF06415"/>
    </source>
</evidence>
<evidence type="ECO:0000256" key="6">
    <source>
        <dbReference type="ARBA" id="ARBA00022723"/>
    </source>
</evidence>
<dbReference type="PANTHER" id="PTHR31637:SF0">
    <property type="entry name" value="2,3-BISPHOSPHOGLYCERATE-INDEPENDENT PHOSPHOGLYCERATE MUTASE"/>
    <property type="match status" value="1"/>
</dbReference>
<dbReference type="GO" id="GO:0004619">
    <property type="term" value="F:phosphoglycerate mutase activity"/>
    <property type="evidence" value="ECO:0007669"/>
    <property type="project" value="UniProtKB-EC"/>
</dbReference>
<dbReference type="GO" id="GO:0006096">
    <property type="term" value="P:glycolytic process"/>
    <property type="evidence" value="ECO:0007669"/>
    <property type="project" value="UniProtKB-UniPathway"/>
</dbReference>
<evidence type="ECO:0000256" key="3">
    <source>
        <dbReference type="ARBA" id="ARBA00004798"/>
    </source>
</evidence>
<evidence type="ECO:0000256" key="2">
    <source>
        <dbReference type="ARBA" id="ARBA00001936"/>
    </source>
</evidence>
<proteinExistence type="inferred from homology"/>
<comment type="similarity">
    <text evidence="4">Belongs to the BPG-independent phosphoglycerate mutase family.</text>
</comment>
<dbReference type="PIRSF" id="PIRSF001492">
    <property type="entry name" value="IPGAM"/>
    <property type="match status" value="1"/>
</dbReference>
<dbReference type="PANTHER" id="PTHR31637">
    <property type="entry name" value="2,3-BISPHOSPHOGLYCERATE-INDEPENDENT PHOSPHOGLYCERATE MUTASE"/>
    <property type="match status" value="1"/>
</dbReference>
<comment type="catalytic activity">
    <reaction evidence="1">
        <text>(2R)-2-phosphoglycerate = (2R)-3-phosphoglycerate</text>
        <dbReference type="Rhea" id="RHEA:15901"/>
        <dbReference type="ChEBI" id="CHEBI:58272"/>
        <dbReference type="ChEBI" id="CHEBI:58289"/>
        <dbReference type="EC" id="5.4.2.12"/>
    </reaction>
</comment>
<reference evidence="13" key="1">
    <citation type="submission" date="2016-10" db="EMBL/GenBank/DDBJ databases">
        <authorList>
            <person name="de Groot N.N."/>
        </authorList>
    </citation>
    <scope>NUCLEOTIDE SEQUENCE</scope>
</reference>
<dbReference type="CDD" id="cd16010">
    <property type="entry name" value="iPGM"/>
    <property type="match status" value="1"/>
</dbReference>